<name>A0ABP4WK84_9MICO</name>
<reference evidence="4" key="1">
    <citation type="journal article" date="2019" name="Int. J. Syst. Evol. Microbiol.">
        <title>The Global Catalogue of Microorganisms (GCM) 10K type strain sequencing project: providing services to taxonomists for standard genome sequencing and annotation.</title>
        <authorList>
            <consortium name="The Broad Institute Genomics Platform"/>
            <consortium name="The Broad Institute Genome Sequencing Center for Infectious Disease"/>
            <person name="Wu L."/>
            <person name="Ma J."/>
        </authorList>
    </citation>
    <scope>NUCLEOTIDE SEQUENCE [LARGE SCALE GENOMIC DNA]</scope>
    <source>
        <strain evidence="4">JCM 15591</strain>
    </source>
</reference>
<evidence type="ECO:0000313" key="4">
    <source>
        <dbReference type="Proteomes" id="UP001501475"/>
    </source>
</evidence>
<evidence type="ECO:0000256" key="1">
    <source>
        <dbReference type="SAM" id="MobiDB-lite"/>
    </source>
</evidence>
<proteinExistence type="predicted"/>
<sequence length="162" mass="17571">MARLVRFRDRQCRFPGCAISSRFCDLDHVIPWPDGPTSPANLIALCRRHHRLKQTPGWQVKIHPDRTVTWTDPVGRTHTSYPSDHLGLTDDGRSLPSADSTATASDDAIVASDDEDVPAASAKVRAANSTVPKGDSEMPATDEAIGAELSPLEAHLKRLLAA</sequence>
<comment type="caution">
    <text evidence="3">The sequence shown here is derived from an EMBL/GenBank/DDBJ whole genome shotgun (WGS) entry which is preliminary data.</text>
</comment>
<gene>
    <name evidence="3" type="ORF">GCM10009810_12340</name>
</gene>
<feature type="region of interest" description="Disordered" evidence="1">
    <location>
        <begin position="80"/>
        <end position="145"/>
    </location>
</feature>
<dbReference type="Gene3D" id="1.10.30.50">
    <property type="match status" value="1"/>
</dbReference>
<accession>A0ABP4WK84</accession>
<dbReference type="RefSeq" id="WP_344063621.1">
    <property type="nucleotide sequence ID" value="NZ_BAAAPN010000034.1"/>
</dbReference>
<feature type="domain" description="HNH nuclease" evidence="2">
    <location>
        <begin position="1"/>
        <end position="51"/>
    </location>
</feature>
<dbReference type="SMART" id="SM00507">
    <property type="entry name" value="HNHc"/>
    <property type="match status" value="1"/>
</dbReference>
<keyword evidence="4" id="KW-1185">Reference proteome</keyword>
<dbReference type="Proteomes" id="UP001501475">
    <property type="component" value="Unassembled WGS sequence"/>
</dbReference>
<dbReference type="Pfam" id="PF01844">
    <property type="entry name" value="HNH"/>
    <property type="match status" value="1"/>
</dbReference>
<organism evidence="3 4">
    <name type="scientific">Nostocoides vanveenii</name>
    <dbReference type="NCBI Taxonomy" id="330835"/>
    <lineage>
        <taxon>Bacteria</taxon>
        <taxon>Bacillati</taxon>
        <taxon>Actinomycetota</taxon>
        <taxon>Actinomycetes</taxon>
        <taxon>Micrococcales</taxon>
        <taxon>Intrasporangiaceae</taxon>
        <taxon>Nostocoides</taxon>
    </lineage>
</organism>
<dbReference type="CDD" id="cd00085">
    <property type="entry name" value="HNHc"/>
    <property type="match status" value="1"/>
</dbReference>
<dbReference type="InterPro" id="IPR003615">
    <property type="entry name" value="HNH_nuc"/>
</dbReference>
<dbReference type="InterPro" id="IPR002711">
    <property type="entry name" value="HNH"/>
</dbReference>
<dbReference type="EMBL" id="BAAAPN010000034">
    <property type="protein sequence ID" value="GAA1754073.1"/>
    <property type="molecule type" value="Genomic_DNA"/>
</dbReference>
<evidence type="ECO:0000259" key="2">
    <source>
        <dbReference type="SMART" id="SM00507"/>
    </source>
</evidence>
<protein>
    <recommendedName>
        <fullName evidence="2">HNH nuclease domain-containing protein</fullName>
    </recommendedName>
</protein>
<evidence type="ECO:0000313" key="3">
    <source>
        <dbReference type="EMBL" id="GAA1754073.1"/>
    </source>
</evidence>
<feature type="compositionally biased region" description="Low complexity" evidence="1">
    <location>
        <begin position="97"/>
        <end position="111"/>
    </location>
</feature>